<sequence length="265" mass="28626">MSGSSSQQPSRGGNRARGAEEMRRFSSEIARGIARITLQEYQRRRNGTQHSPIVINDDANDNDDPQQRMTITTTNTTTNNTRSELSAGSSITTTAATTTPNNRTGAASNLDPNFGLHSFRPGGLTVTGNGLVENSDLRTQAPPWHITSTAPRPAPRAPPGPSERFFVYADEREAYLRSSPADADFSHRNPHHLTPGEAELMRDSFILTGQRLERQRAREAEAAGTGTEEAPAAPAAAAPGALPHVDPEDESDPEHYRACEGMGDK</sequence>
<feature type="compositionally biased region" description="Basic and acidic residues" evidence="1">
    <location>
        <begin position="253"/>
        <end position="265"/>
    </location>
</feature>
<comment type="caution">
    <text evidence="2">The sequence shown here is derived from an EMBL/GenBank/DDBJ whole genome shotgun (WGS) entry which is preliminary data.</text>
</comment>
<feature type="compositionally biased region" description="Low complexity" evidence="1">
    <location>
        <begin position="70"/>
        <end position="81"/>
    </location>
</feature>
<gene>
    <name evidence="2" type="ORF">MPH_05975</name>
</gene>
<organism evidence="2 3">
    <name type="scientific">Macrophomina phaseolina (strain MS6)</name>
    <name type="common">Charcoal rot fungus</name>
    <dbReference type="NCBI Taxonomy" id="1126212"/>
    <lineage>
        <taxon>Eukaryota</taxon>
        <taxon>Fungi</taxon>
        <taxon>Dikarya</taxon>
        <taxon>Ascomycota</taxon>
        <taxon>Pezizomycotina</taxon>
        <taxon>Dothideomycetes</taxon>
        <taxon>Dothideomycetes incertae sedis</taxon>
        <taxon>Botryosphaeriales</taxon>
        <taxon>Botryosphaeriaceae</taxon>
        <taxon>Macrophomina</taxon>
    </lineage>
</organism>
<proteinExistence type="predicted"/>
<evidence type="ECO:0000313" key="3">
    <source>
        <dbReference type="Proteomes" id="UP000007129"/>
    </source>
</evidence>
<protein>
    <submittedName>
        <fullName evidence="2">Cytochrome P450</fullName>
    </submittedName>
</protein>
<feature type="compositionally biased region" description="Polar residues" evidence="1">
    <location>
        <begin position="82"/>
        <end position="91"/>
    </location>
</feature>
<feature type="region of interest" description="Disordered" evidence="1">
    <location>
        <begin position="1"/>
        <end position="24"/>
    </location>
</feature>
<reference evidence="2 3" key="1">
    <citation type="journal article" date="2012" name="BMC Genomics">
        <title>Tools to kill: Genome of one of the most destructive plant pathogenic fungi Macrophomina phaseolina.</title>
        <authorList>
            <person name="Islam M.S."/>
            <person name="Haque M.S."/>
            <person name="Islam M.M."/>
            <person name="Emdad E.M."/>
            <person name="Halim A."/>
            <person name="Hossen Q.M.M."/>
            <person name="Hossain M.Z."/>
            <person name="Ahmed B."/>
            <person name="Rahim S."/>
            <person name="Rahman M.S."/>
            <person name="Alam M.M."/>
            <person name="Hou S."/>
            <person name="Wan X."/>
            <person name="Saito J.A."/>
            <person name="Alam M."/>
        </authorList>
    </citation>
    <scope>NUCLEOTIDE SEQUENCE [LARGE SCALE GENOMIC DNA]</scope>
    <source>
        <strain evidence="2 3">MS6</strain>
    </source>
</reference>
<feature type="region of interest" description="Disordered" evidence="1">
    <location>
        <begin position="213"/>
        <end position="265"/>
    </location>
</feature>
<accession>K2RVM5</accession>
<feature type="compositionally biased region" description="Low complexity" evidence="1">
    <location>
        <begin position="222"/>
        <end position="243"/>
    </location>
</feature>
<dbReference type="InParanoid" id="K2RVM5"/>
<name>K2RVM5_MACPH</name>
<dbReference type="AlphaFoldDB" id="K2RVM5"/>
<dbReference type="Proteomes" id="UP000007129">
    <property type="component" value="Unassembled WGS sequence"/>
</dbReference>
<feature type="compositionally biased region" description="Low complexity" evidence="1">
    <location>
        <begin position="1"/>
        <end position="13"/>
    </location>
</feature>
<dbReference type="EMBL" id="AHHD01000261">
    <property type="protein sequence ID" value="EKG16772.1"/>
    <property type="molecule type" value="Genomic_DNA"/>
</dbReference>
<dbReference type="HOGENOM" id="CLU_1049985_0_0_1"/>
<feature type="region of interest" description="Disordered" evidence="1">
    <location>
        <begin position="42"/>
        <end position="105"/>
    </location>
</feature>
<dbReference type="VEuPathDB" id="FungiDB:MPH_05975"/>
<evidence type="ECO:0000313" key="2">
    <source>
        <dbReference type="EMBL" id="EKG16772.1"/>
    </source>
</evidence>
<evidence type="ECO:0000256" key="1">
    <source>
        <dbReference type="SAM" id="MobiDB-lite"/>
    </source>
</evidence>